<dbReference type="EMBL" id="RYUW01000013">
    <property type="protein sequence ID" value="RYQ36309.1"/>
    <property type="molecule type" value="Genomic_DNA"/>
</dbReference>
<proteinExistence type="predicted"/>
<sequence>MPRTNTHHGPHMNTADMHLAELIATASQQAANQPGATYIERLENALKALGCTTRPA</sequence>
<organism evidence="1 2">
    <name type="scientific">Bifidobacterium pseudolongum subsp. globosum</name>
    <dbReference type="NCBI Taxonomy" id="1690"/>
    <lineage>
        <taxon>Bacteria</taxon>
        <taxon>Bacillati</taxon>
        <taxon>Actinomycetota</taxon>
        <taxon>Actinomycetes</taxon>
        <taxon>Bifidobacteriales</taxon>
        <taxon>Bifidobacteriaceae</taxon>
        <taxon>Bifidobacterium</taxon>
    </lineage>
</organism>
<accession>A0A4Q5AQU7</accession>
<dbReference type="RefSeq" id="WP_165364388.1">
    <property type="nucleotide sequence ID" value="NZ_RYUW01000013.1"/>
</dbReference>
<reference evidence="1 2" key="1">
    <citation type="submission" date="2018-12" db="EMBL/GenBank/DDBJ databases">
        <title>Unveiling genomic diversity among members of the Bifidobacterium pseudolongum species, a widely distributed gut commensal of the animal kingdom.</title>
        <authorList>
            <person name="Lugli G.A."/>
            <person name="Duranti S."/>
            <person name="Albert K."/>
            <person name="Mancabelli L."/>
            <person name="Napoli S."/>
            <person name="Viappiani A."/>
            <person name="Anzalone R."/>
            <person name="Longhi G."/>
            <person name="Milani C."/>
            <person name="Turroni F."/>
            <person name="Alessandri G."/>
            <person name="Sela D.A."/>
            <person name="Van Sinderen D."/>
            <person name="Ventura M."/>
        </authorList>
    </citation>
    <scope>NUCLEOTIDE SEQUENCE [LARGE SCALE GENOMIC DNA]</scope>
    <source>
        <strain evidence="1 2">2003B</strain>
    </source>
</reference>
<dbReference type="AlphaFoldDB" id="A0A4Q5AQU7"/>
<name>A0A4Q5AQU7_9BIFI</name>
<dbReference type="Proteomes" id="UP000292382">
    <property type="component" value="Unassembled WGS sequence"/>
</dbReference>
<evidence type="ECO:0000313" key="1">
    <source>
        <dbReference type="EMBL" id="RYQ36309.1"/>
    </source>
</evidence>
<evidence type="ECO:0000313" key="2">
    <source>
        <dbReference type="Proteomes" id="UP000292382"/>
    </source>
</evidence>
<comment type="caution">
    <text evidence="1">The sequence shown here is derived from an EMBL/GenBank/DDBJ whole genome shotgun (WGS) entry which is preliminary data.</text>
</comment>
<gene>
    <name evidence="1" type="ORF">PG2003B_1146</name>
</gene>
<protein>
    <submittedName>
        <fullName evidence="1">Uncharacterized protein</fullName>
    </submittedName>
</protein>